<comment type="caution">
    <text evidence="2">The sequence shown here is derived from an EMBL/GenBank/DDBJ whole genome shotgun (WGS) entry which is preliminary data.</text>
</comment>
<dbReference type="Pfam" id="PF00535">
    <property type="entry name" value="Glycos_transf_2"/>
    <property type="match status" value="1"/>
</dbReference>
<dbReference type="Gene3D" id="3.40.50.150">
    <property type="entry name" value="Vaccinia Virus protein VP39"/>
    <property type="match status" value="1"/>
</dbReference>
<keyword evidence="2" id="KW-0808">Transferase</keyword>
<dbReference type="GO" id="GO:0016758">
    <property type="term" value="F:hexosyltransferase activity"/>
    <property type="evidence" value="ECO:0007669"/>
    <property type="project" value="UniProtKB-ARBA"/>
</dbReference>
<keyword evidence="3" id="KW-1185">Reference proteome</keyword>
<dbReference type="InterPro" id="IPR029044">
    <property type="entry name" value="Nucleotide-diphossugar_trans"/>
</dbReference>
<proteinExistence type="predicted"/>
<gene>
    <name evidence="2" type="ORF">DXN05_18355</name>
</gene>
<dbReference type="EMBL" id="QTJU01000007">
    <property type="protein sequence ID" value="RFM26947.1"/>
    <property type="molecule type" value="Genomic_DNA"/>
</dbReference>
<dbReference type="CDD" id="cd00761">
    <property type="entry name" value="Glyco_tranf_GTA_type"/>
    <property type="match status" value="1"/>
</dbReference>
<evidence type="ECO:0000313" key="2">
    <source>
        <dbReference type="EMBL" id="RFM26947.1"/>
    </source>
</evidence>
<name>A0A3E1NGD5_9BACT</name>
<feature type="domain" description="Glycosyltransferase 2-like" evidence="1">
    <location>
        <begin position="11"/>
        <end position="141"/>
    </location>
</feature>
<evidence type="ECO:0000259" key="1">
    <source>
        <dbReference type="Pfam" id="PF00535"/>
    </source>
</evidence>
<dbReference type="OrthoDB" id="9770457at2"/>
<evidence type="ECO:0000313" key="3">
    <source>
        <dbReference type="Proteomes" id="UP000261284"/>
    </source>
</evidence>
<dbReference type="SUPFAM" id="SSF53448">
    <property type="entry name" value="Nucleotide-diphospho-sugar transferases"/>
    <property type="match status" value="1"/>
</dbReference>
<dbReference type="PANTHER" id="PTHR22916:SF3">
    <property type="entry name" value="UDP-GLCNAC:BETAGAL BETA-1,3-N-ACETYLGLUCOSAMINYLTRANSFERASE-LIKE PROTEIN 1"/>
    <property type="match status" value="1"/>
</dbReference>
<dbReference type="SUPFAM" id="SSF53335">
    <property type="entry name" value="S-adenosyl-L-methionine-dependent methyltransferases"/>
    <property type="match status" value="1"/>
</dbReference>
<reference evidence="2 3" key="1">
    <citation type="submission" date="2018-08" db="EMBL/GenBank/DDBJ databases">
        <title>Chitinophagaceae sp. K23C18032701, a novel bacterium isolated from forest soil.</title>
        <authorList>
            <person name="Wang C."/>
        </authorList>
    </citation>
    <scope>NUCLEOTIDE SEQUENCE [LARGE SCALE GENOMIC DNA]</scope>
    <source>
        <strain evidence="2 3">K23C18032701</strain>
    </source>
</reference>
<dbReference type="Gene3D" id="3.90.550.10">
    <property type="entry name" value="Spore Coat Polysaccharide Biosynthesis Protein SpsA, Chain A"/>
    <property type="match status" value="1"/>
</dbReference>
<sequence>MTTDNALPLVSCIMPTFNRRPFIPHAIRYFLRQEYPRKELIIVDDGTDAIEDLVPGDSNIRYIRLQNKITLGAKLNLACTYAAGNILANWDDDDWYAPRRLQYQVNALQNHHTDICGINNLLYFDLRNQNAYNYVYPSNQRKWMLGSSLCYTREFWSHNQFADIDVGMDGLFVWRAPSERVMVHTDSTFSVHMIHDHNISPKKTDGAWWHAYPVEEIQKIMDDDWQFYANDGAPVATEFVPAARVVHKSAQAANITPVKNIYACLVHEQEDCVIDLVRNLHFHDPSSVILLYNGGNNPNLFSNRFPYGQFGAVMYPRPVPAKWGYLHHFALQSMEFALQNFNCDTLTIVDSDQLAIRKGYAGYLAANLQERDGLGMLSSRYEKVLPADVQVFPAVQAFKETDLWQPLLQQFENGDDKFVHWTFWPSTVFLRDAMHDLTQLFKKNTVLQDIMQRTKIWATEEVILPTLVKLLGYDIQTNPCSYDYVKYKRSFSVQETNRALSRTDAFWMHPVERRYDNAVRKHLRGYFRHYTPFGKPAVAKDQGAQELFITSAVLSRIKNIQGWLEPDEAELLMAIAIKVCREQQQSPNIVEVGCYQGKATVALGSVAKAFGGAAVYTIDPHDGRQGAADDCIYTLPASFELFAKNISEAGLSRVVHSIRTTTDELQWDKPVAFLYIDGLHDYPHVSADFWAFAACLVPGAYIGFHDYADYYPGVQAMVHELLHSGHYYKVHQAGTLVILQKTTLR</sequence>
<accession>A0A3E1NGD5</accession>
<organism evidence="2 3">
    <name type="scientific">Deminuibacter soli</name>
    <dbReference type="NCBI Taxonomy" id="2291815"/>
    <lineage>
        <taxon>Bacteria</taxon>
        <taxon>Pseudomonadati</taxon>
        <taxon>Bacteroidota</taxon>
        <taxon>Chitinophagia</taxon>
        <taxon>Chitinophagales</taxon>
        <taxon>Chitinophagaceae</taxon>
        <taxon>Deminuibacter</taxon>
    </lineage>
</organism>
<protein>
    <submittedName>
        <fullName evidence="2">Glycosyltransferase</fullName>
    </submittedName>
</protein>
<dbReference type="AlphaFoldDB" id="A0A3E1NGD5"/>
<dbReference type="InterPro" id="IPR029063">
    <property type="entry name" value="SAM-dependent_MTases_sf"/>
</dbReference>
<dbReference type="InterPro" id="IPR001173">
    <property type="entry name" value="Glyco_trans_2-like"/>
</dbReference>
<dbReference type="RefSeq" id="WP_116848731.1">
    <property type="nucleotide sequence ID" value="NZ_QTJU01000007.1"/>
</dbReference>
<dbReference type="PANTHER" id="PTHR22916">
    <property type="entry name" value="GLYCOSYLTRANSFERASE"/>
    <property type="match status" value="1"/>
</dbReference>
<dbReference type="Proteomes" id="UP000261284">
    <property type="component" value="Unassembled WGS sequence"/>
</dbReference>
<dbReference type="Pfam" id="PF13578">
    <property type="entry name" value="Methyltransf_24"/>
    <property type="match status" value="1"/>
</dbReference>